<evidence type="ECO:0000256" key="10">
    <source>
        <dbReference type="ARBA" id="ARBA00023172"/>
    </source>
</evidence>
<keyword evidence="9" id="KW-0238">DNA-binding</keyword>
<dbReference type="GO" id="GO:0046872">
    <property type="term" value="F:metal ion binding"/>
    <property type="evidence" value="ECO:0007669"/>
    <property type="project" value="UniProtKB-KW"/>
</dbReference>
<reference evidence="12" key="1">
    <citation type="submission" date="2018-06" db="EMBL/GenBank/DDBJ databases">
        <authorList>
            <person name="Zhirakovskaya E."/>
        </authorList>
    </citation>
    <scope>NUCLEOTIDE SEQUENCE</scope>
</reference>
<dbReference type="CDD" id="cd16962">
    <property type="entry name" value="RuvC"/>
    <property type="match status" value="1"/>
</dbReference>
<dbReference type="InterPro" id="IPR020563">
    <property type="entry name" value="X-over_junc_endoDNase_Mg_BS"/>
</dbReference>
<evidence type="ECO:0000256" key="1">
    <source>
        <dbReference type="ARBA" id="ARBA00009518"/>
    </source>
</evidence>
<dbReference type="GO" id="GO:0006310">
    <property type="term" value="P:DNA recombination"/>
    <property type="evidence" value="ECO:0007669"/>
    <property type="project" value="UniProtKB-KW"/>
</dbReference>
<dbReference type="HAMAP" id="MF_00034">
    <property type="entry name" value="RuvC"/>
    <property type="match status" value="1"/>
</dbReference>
<dbReference type="EC" id="3.1.22.4" evidence="12"/>
<dbReference type="NCBIfam" id="TIGR00228">
    <property type="entry name" value="ruvC"/>
    <property type="match status" value="1"/>
</dbReference>
<keyword evidence="6" id="KW-0227">DNA damage</keyword>
<evidence type="ECO:0000256" key="8">
    <source>
        <dbReference type="ARBA" id="ARBA00022842"/>
    </source>
</evidence>
<dbReference type="GO" id="GO:0006281">
    <property type="term" value="P:DNA repair"/>
    <property type="evidence" value="ECO:0007669"/>
    <property type="project" value="UniProtKB-KW"/>
</dbReference>
<proteinExistence type="inferred from homology"/>
<accession>A0A3B0YFW8</accession>
<keyword evidence="11" id="KW-0234">DNA repair</keyword>
<keyword evidence="8" id="KW-0460">Magnesium</keyword>
<dbReference type="InterPro" id="IPR012337">
    <property type="entry name" value="RNaseH-like_sf"/>
</dbReference>
<dbReference type="AlphaFoldDB" id="A0A3B0YFW8"/>
<gene>
    <name evidence="12" type="ORF">MNBD_GAMMA14-2537</name>
</gene>
<keyword evidence="7 12" id="KW-0378">Hydrolase</keyword>
<evidence type="ECO:0000256" key="7">
    <source>
        <dbReference type="ARBA" id="ARBA00022801"/>
    </source>
</evidence>
<dbReference type="PROSITE" id="PS01321">
    <property type="entry name" value="RUVC"/>
    <property type="match status" value="1"/>
</dbReference>
<evidence type="ECO:0000256" key="3">
    <source>
        <dbReference type="ARBA" id="ARBA00022722"/>
    </source>
</evidence>
<dbReference type="GO" id="GO:0003677">
    <property type="term" value="F:DNA binding"/>
    <property type="evidence" value="ECO:0007669"/>
    <property type="project" value="UniProtKB-KW"/>
</dbReference>
<evidence type="ECO:0000256" key="9">
    <source>
        <dbReference type="ARBA" id="ARBA00023125"/>
    </source>
</evidence>
<dbReference type="Pfam" id="PF02075">
    <property type="entry name" value="RuvC"/>
    <property type="match status" value="1"/>
</dbReference>
<keyword evidence="10" id="KW-0233">DNA recombination</keyword>
<keyword evidence="4" id="KW-0479">Metal-binding</keyword>
<keyword evidence="3" id="KW-0540">Nuclease</keyword>
<evidence type="ECO:0000256" key="4">
    <source>
        <dbReference type="ARBA" id="ARBA00022723"/>
    </source>
</evidence>
<dbReference type="PANTHER" id="PTHR30194:SF3">
    <property type="entry name" value="CROSSOVER JUNCTION ENDODEOXYRIBONUCLEASE RUVC"/>
    <property type="match status" value="1"/>
</dbReference>
<keyword evidence="2" id="KW-0963">Cytoplasm</keyword>
<sequence>MGYGLIDSDGRKARYIASGCLKVTGNSLPDKLGLIFREVSELLHTFEPQQLAIENVFMHRNADSALKLGQARGAAICAVVARELPVAEYAPREIKLAVVGKGGADKVQVQHMVRVLLNLNETPQADAADALAIALCHSYQQHALNRVADATGMAGGRLR</sequence>
<evidence type="ECO:0000256" key="6">
    <source>
        <dbReference type="ARBA" id="ARBA00022763"/>
    </source>
</evidence>
<dbReference type="EMBL" id="UOFM01000049">
    <property type="protein sequence ID" value="VAW73049.1"/>
    <property type="molecule type" value="Genomic_DNA"/>
</dbReference>
<evidence type="ECO:0000256" key="5">
    <source>
        <dbReference type="ARBA" id="ARBA00022759"/>
    </source>
</evidence>
<evidence type="ECO:0000313" key="12">
    <source>
        <dbReference type="EMBL" id="VAW73049.1"/>
    </source>
</evidence>
<dbReference type="InterPro" id="IPR002176">
    <property type="entry name" value="X-over_junc_endoDNase_RuvC"/>
</dbReference>
<dbReference type="SUPFAM" id="SSF53098">
    <property type="entry name" value="Ribonuclease H-like"/>
    <property type="match status" value="1"/>
</dbReference>
<dbReference type="FunFam" id="3.30.420.10:FF:000002">
    <property type="entry name" value="Crossover junction endodeoxyribonuclease RuvC"/>
    <property type="match status" value="1"/>
</dbReference>
<dbReference type="Gene3D" id="3.30.420.10">
    <property type="entry name" value="Ribonuclease H-like superfamily/Ribonuclease H"/>
    <property type="match status" value="1"/>
</dbReference>
<organism evidence="12">
    <name type="scientific">hydrothermal vent metagenome</name>
    <dbReference type="NCBI Taxonomy" id="652676"/>
    <lineage>
        <taxon>unclassified sequences</taxon>
        <taxon>metagenomes</taxon>
        <taxon>ecological metagenomes</taxon>
    </lineage>
</organism>
<comment type="similarity">
    <text evidence="1">Belongs to the RuvC family.</text>
</comment>
<evidence type="ECO:0000256" key="2">
    <source>
        <dbReference type="ARBA" id="ARBA00022490"/>
    </source>
</evidence>
<dbReference type="InterPro" id="IPR036397">
    <property type="entry name" value="RNaseH_sf"/>
</dbReference>
<protein>
    <submittedName>
        <fullName evidence="12">Crossover junction endodeoxyribonuclease RuvC</fullName>
        <ecNumber evidence="12">3.1.22.4</ecNumber>
    </submittedName>
</protein>
<name>A0A3B0YFW8_9ZZZZ</name>
<evidence type="ECO:0000256" key="11">
    <source>
        <dbReference type="ARBA" id="ARBA00023204"/>
    </source>
</evidence>
<dbReference type="PRINTS" id="PR00696">
    <property type="entry name" value="RSOLVASERUVC"/>
</dbReference>
<keyword evidence="5" id="KW-0255">Endonuclease</keyword>
<dbReference type="PANTHER" id="PTHR30194">
    <property type="entry name" value="CROSSOVER JUNCTION ENDODEOXYRIBONUCLEASE RUVC"/>
    <property type="match status" value="1"/>
</dbReference>
<dbReference type="GO" id="GO:0008821">
    <property type="term" value="F:crossover junction DNA endonuclease activity"/>
    <property type="evidence" value="ECO:0007669"/>
    <property type="project" value="InterPro"/>
</dbReference>